<dbReference type="EMBL" id="BAAARV010000032">
    <property type="protein sequence ID" value="GAA2352202.1"/>
    <property type="molecule type" value="Genomic_DNA"/>
</dbReference>
<organism evidence="4 5">
    <name type="scientific">Dactylosporangium salmoneum</name>
    <dbReference type="NCBI Taxonomy" id="53361"/>
    <lineage>
        <taxon>Bacteria</taxon>
        <taxon>Bacillati</taxon>
        <taxon>Actinomycetota</taxon>
        <taxon>Actinomycetes</taxon>
        <taxon>Micromonosporales</taxon>
        <taxon>Micromonosporaceae</taxon>
        <taxon>Dactylosporangium</taxon>
    </lineage>
</organism>
<keyword evidence="5" id="KW-1185">Reference proteome</keyword>
<dbReference type="CDD" id="cd07989">
    <property type="entry name" value="LPLAT_AGPAT-like"/>
    <property type="match status" value="1"/>
</dbReference>
<comment type="caution">
    <text evidence="4">The sequence shown here is derived from an EMBL/GenBank/DDBJ whole genome shotgun (WGS) entry which is preliminary data.</text>
</comment>
<dbReference type="GO" id="GO:0016746">
    <property type="term" value="F:acyltransferase activity"/>
    <property type="evidence" value="ECO:0007669"/>
    <property type="project" value="UniProtKB-KW"/>
</dbReference>
<sequence length="232" mass="24895">MSALYAVGKMTVAPTVRVLWHPKISGLDNVPKDGPAILASNHQSVLDSVMLGAIAPRNVYFLAKNQYFTGPGLKGAMMRQIMFGLNQIPVDRSGGRASLMALDAALPVLRDGHVLGIFPEGTRSTDGRLYRGRPGVAKLALDAPAPIIPVGLMGFDQVMPIGASLPKLGPKVEVRFGEPLDLSQWQGGGEVDSRGLREVTLKLMNAIQQLTGQEYVGRYAPKRPDQLAETAE</sequence>
<evidence type="ECO:0000313" key="5">
    <source>
        <dbReference type="Proteomes" id="UP001501444"/>
    </source>
</evidence>
<name>A0ABN3GI77_9ACTN</name>
<accession>A0ABN3GI77</accession>
<dbReference type="SMART" id="SM00563">
    <property type="entry name" value="PlsC"/>
    <property type="match status" value="1"/>
</dbReference>
<feature type="domain" description="Phospholipid/glycerol acyltransferase" evidence="3">
    <location>
        <begin position="36"/>
        <end position="155"/>
    </location>
</feature>
<dbReference type="PANTHER" id="PTHR10434:SF11">
    <property type="entry name" value="1-ACYL-SN-GLYCEROL-3-PHOSPHATE ACYLTRANSFERASE"/>
    <property type="match status" value="1"/>
</dbReference>
<evidence type="ECO:0000256" key="1">
    <source>
        <dbReference type="ARBA" id="ARBA00022679"/>
    </source>
</evidence>
<evidence type="ECO:0000259" key="3">
    <source>
        <dbReference type="SMART" id="SM00563"/>
    </source>
</evidence>
<gene>
    <name evidence="4" type="ORF">GCM10010170_042670</name>
</gene>
<dbReference type="PANTHER" id="PTHR10434">
    <property type="entry name" value="1-ACYL-SN-GLYCEROL-3-PHOSPHATE ACYLTRANSFERASE"/>
    <property type="match status" value="1"/>
</dbReference>
<keyword evidence="1" id="KW-0808">Transferase</keyword>
<dbReference type="SUPFAM" id="SSF69593">
    <property type="entry name" value="Glycerol-3-phosphate (1)-acyltransferase"/>
    <property type="match status" value="1"/>
</dbReference>
<proteinExistence type="predicted"/>
<dbReference type="InterPro" id="IPR002123">
    <property type="entry name" value="Plipid/glycerol_acylTrfase"/>
</dbReference>
<evidence type="ECO:0000313" key="4">
    <source>
        <dbReference type="EMBL" id="GAA2352202.1"/>
    </source>
</evidence>
<keyword evidence="2 4" id="KW-0012">Acyltransferase</keyword>
<protein>
    <submittedName>
        <fullName evidence="4">Lysophospholipid acyltransferase family protein</fullName>
    </submittedName>
</protein>
<dbReference type="Pfam" id="PF01553">
    <property type="entry name" value="Acyltransferase"/>
    <property type="match status" value="1"/>
</dbReference>
<reference evidence="4 5" key="1">
    <citation type="journal article" date="2019" name="Int. J. Syst. Evol. Microbiol.">
        <title>The Global Catalogue of Microorganisms (GCM) 10K type strain sequencing project: providing services to taxonomists for standard genome sequencing and annotation.</title>
        <authorList>
            <consortium name="The Broad Institute Genomics Platform"/>
            <consortium name="The Broad Institute Genome Sequencing Center for Infectious Disease"/>
            <person name="Wu L."/>
            <person name="Ma J."/>
        </authorList>
    </citation>
    <scope>NUCLEOTIDE SEQUENCE [LARGE SCALE GENOMIC DNA]</scope>
    <source>
        <strain evidence="4 5">JCM 3272</strain>
    </source>
</reference>
<dbReference type="Proteomes" id="UP001501444">
    <property type="component" value="Unassembled WGS sequence"/>
</dbReference>
<evidence type="ECO:0000256" key="2">
    <source>
        <dbReference type="ARBA" id="ARBA00023315"/>
    </source>
</evidence>